<dbReference type="HOGENOM" id="CLU_017584_15_2_11"/>
<evidence type="ECO:0000256" key="2">
    <source>
        <dbReference type="ARBA" id="ARBA00012224"/>
    </source>
</evidence>
<dbReference type="SUPFAM" id="SSF53383">
    <property type="entry name" value="PLP-dependent transferases"/>
    <property type="match status" value="1"/>
</dbReference>
<organism evidence="7 8">
    <name type="scientific">Psychromicrobium lacuslunae</name>
    <dbReference type="NCBI Taxonomy" id="1618207"/>
    <lineage>
        <taxon>Bacteria</taxon>
        <taxon>Bacillati</taxon>
        <taxon>Actinomycetota</taxon>
        <taxon>Actinomycetes</taxon>
        <taxon>Micrococcales</taxon>
        <taxon>Micrococcaceae</taxon>
        <taxon>Psychromicrobium</taxon>
    </lineage>
</organism>
<dbReference type="InterPro" id="IPR051798">
    <property type="entry name" value="Class-II_PLP-Dep_Aminotrans"/>
</dbReference>
<dbReference type="GO" id="GO:0047804">
    <property type="term" value="F:cysteine-S-conjugate beta-lyase activity"/>
    <property type="evidence" value="ECO:0007669"/>
    <property type="project" value="UniProtKB-EC"/>
</dbReference>
<feature type="domain" description="Aminotransferase class I/classII large" evidence="6">
    <location>
        <begin position="36"/>
        <end position="380"/>
    </location>
</feature>
<evidence type="ECO:0000256" key="4">
    <source>
        <dbReference type="ARBA" id="ARBA00023239"/>
    </source>
</evidence>
<keyword evidence="3" id="KW-0663">Pyridoxal phosphate</keyword>
<dbReference type="PANTHER" id="PTHR43525">
    <property type="entry name" value="PROTEIN MALY"/>
    <property type="match status" value="1"/>
</dbReference>
<evidence type="ECO:0000256" key="1">
    <source>
        <dbReference type="ARBA" id="ARBA00001933"/>
    </source>
</evidence>
<dbReference type="Pfam" id="PF00155">
    <property type="entry name" value="Aminotran_1_2"/>
    <property type="match status" value="1"/>
</dbReference>
<evidence type="ECO:0000313" key="8">
    <source>
        <dbReference type="Proteomes" id="UP000061839"/>
    </source>
</evidence>
<evidence type="ECO:0000259" key="6">
    <source>
        <dbReference type="Pfam" id="PF00155"/>
    </source>
</evidence>
<dbReference type="STRING" id="1618207.UM93_12165"/>
<protein>
    <recommendedName>
        <fullName evidence="2">cysteine-S-conjugate beta-lyase</fullName>
        <ecNumber evidence="2">4.4.1.13</ecNumber>
    </recommendedName>
</protein>
<dbReference type="InterPro" id="IPR015421">
    <property type="entry name" value="PyrdxlP-dep_Trfase_major"/>
</dbReference>
<dbReference type="Gene3D" id="3.90.1150.10">
    <property type="entry name" value="Aspartate Aminotransferase, domain 1"/>
    <property type="match status" value="1"/>
</dbReference>
<accession>A0A0D4C157</accession>
<evidence type="ECO:0000313" key="7">
    <source>
        <dbReference type="EMBL" id="AJT42071.1"/>
    </source>
</evidence>
<dbReference type="EMBL" id="CP011005">
    <property type="protein sequence ID" value="AJT42071.1"/>
    <property type="molecule type" value="Genomic_DNA"/>
</dbReference>
<keyword evidence="8" id="KW-1185">Reference proteome</keyword>
<dbReference type="InterPro" id="IPR015422">
    <property type="entry name" value="PyrdxlP-dep_Trfase_small"/>
</dbReference>
<evidence type="ECO:0000256" key="3">
    <source>
        <dbReference type="ARBA" id="ARBA00022898"/>
    </source>
</evidence>
<evidence type="ECO:0000256" key="5">
    <source>
        <dbReference type="ARBA" id="ARBA00037974"/>
    </source>
</evidence>
<dbReference type="AlphaFoldDB" id="A0A0D4C157"/>
<dbReference type="InterPro" id="IPR015424">
    <property type="entry name" value="PyrdxlP-dep_Trfase"/>
</dbReference>
<dbReference type="Proteomes" id="UP000061839">
    <property type="component" value="Chromosome"/>
</dbReference>
<proteinExistence type="inferred from homology"/>
<name>A0A0D4C157_9MICC</name>
<dbReference type="PATRIC" id="fig|1618207.4.peg.2468"/>
<dbReference type="CDD" id="cd00609">
    <property type="entry name" value="AAT_like"/>
    <property type="match status" value="1"/>
</dbReference>
<comment type="cofactor">
    <cofactor evidence="1">
        <name>pyridoxal 5'-phosphate</name>
        <dbReference type="ChEBI" id="CHEBI:597326"/>
    </cofactor>
</comment>
<gene>
    <name evidence="7" type="ORF">UM93_12165</name>
</gene>
<keyword evidence="4" id="KW-0456">Lyase</keyword>
<comment type="similarity">
    <text evidence="5">Belongs to the class-II pyridoxal-phosphate-dependent aminotransferase family. MalY/PatB cystathionine beta-lyase subfamily.</text>
</comment>
<dbReference type="GO" id="GO:0030170">
    <property type="term" value="F:pyridoxal phosphate binding"/>
    <property type="evidence" value="ECO:0007669"/>
    <property type="project" value="InterPro"/>
</dbReference>
<dbReference type="InterPro" id="IPR004839">
    <property type="entry name" value="Aminotransferase_I/II_large"/>
</dbReference>
<dbReference type="KEGG" id="ari:UM93_12165"/>
<dbReference type="PANTHER" id="PTHR43525:SF2">
    <property type="entry name" value="CYSTATHIONINE BETA-LYASE-RELATED"/>
    <property type="match status" value="1"/>
</dbReference>
<reference evidence="7 8" key="1">
    <citation type="journal article" date="2015" name="Genome Announc.">
        <title>Complete Genome Sequencing of Protease-Producing Novel Arthrobacter sp. Strain IHBB 11108 Using PacBio Single-Molecule Real-Time Sequencing Technology.</title>
        <authorList>
            <person name="Kiran S."/>
            <person name="Swarnkar M.K."/>
            <person name="Pal M."/>
            <person name="Thakur R."/>
            <person name="Tewari R."/>
            <person name="Singh A.K."/>
            <person name="Gulati A."/>
        </authorList>
    </citation>
    <scope>NUCLEOTIDE SEQUENCE [LARGE SCALE GENOMIC DNA]</scope>
    <source>
        <strain evidence="7 8">IHBB 11108</strain>
    </source>
</reference>
<dbReference type="Gene3D" id="3.40.640.10">
    <property type="entry name" value="Type I PLP-dependent aspartate aminotransferase-like (Major domain)"/>
    <property type="match status" value="1"/>
</dbReference>
<dbReference type="RefSeq" id="WP_045075850.1">
    <property type="nucleotide sequence ID" value="NZ_CP011005.1"/>
</dbReference>
<sequence>MSFDFSSPTAASLRARGGIKWNAYPPEVQPMWVAEMDFPTAEVITETLREAIGREMFGYVNTSQPELAAALAEFCRQRYDWAFDPAAVRVLPEVIRGVELAIDAFSAPGSAVVLPVPAYMPFSELIGVMGRRIIEVPMLRQGERWQLDLEALEEAFRQGAGSLILTNPHNPLGKTFDAAELTEIAKIVDRHQGRVVSDEIHAPLVYQGRHIPYASLSETAAAHSVTLMSTSKAWNLPGLCCAQAIVHTEADRVRWDAIPEVRKHLVSPLGVVASETAYRAGSPWLNALVQQLAANRDYLFNALQEVAGLRAFAPQATYLAWLDFREHRLAQLAESPASYLLREAKLATVDGRACGEIGANHVRLNFGTTSELLHQAVDSLKAVL</sequence>
<dbReference type="EC" id="4.4.1.13" evidence="2"/>